<reference evidence="4 5" key="1">
    <citation type="submission" date="2021-06" db="EMBL/GenBank/DDBJ databases">
        <authorList>
            <person name="Palmer J.M."/>
        </authorList>
    </citation>
    <scope>NUCLEOTIDE SEQUENCE [LARGE SCALE GENOMIC DNA]</scope>
    <source>
        <strain evidence="4 5">AS_MEX2019</strain>
        <tissue evidence="4">Muscle</tissue>
    </source>
</reference>
<name>A0ABV0ZL61_9TELE</name>
<dbReference type="PANTHER" id="PTHR16592:SF2">
    <property type="entry name" value="ASTROTACTIN-2"/>
    <property type="match status" value="1"/>
</dbReference>
<evidence type="ECO:0000313" key="4">
    <source>
        <dbReference type="EMBL" id="MEQ2306547.1"/>
    </source>
</evidence>
<evidence type="ECO:0000256" key="2">
    <source>
        <dbReference type="SAM" id="Phobius"/>
    </source>
</evidence>
<keyword evidence="2" id="KW-1133">Transmembrane helix</keyword>
<gene>
    <name evidence="4" type="primary">ASTN2_1</name>
    <name evidence="4" type="ORF">AMECASPLE_009377</name>
</gene>
<feature type="transmembrane region" description="Helical" evidence="2">
    <location>
        <begin position="21"/>
        <end position="42"/>
    </location>
</feature>
<feature type="region of interest" description="Disordered" evidence="1">
    <location>
        <begin position="1"/>
        <end position="20"/>
    </location>
</feature>
<dbReference type="InterPro" id="IPR026995">
    <property type="entry name" value="Astrotactin"/>
</dbReference>
<comment type="caution">
    <text evidence="4">The sequence shown here is derived from an EMBL/GenBank/DDBJ whole genome shotgun (WGS) entry which is preliminary data.</text>
</comment>
<evidence type="ECO:0000256" key="1">
    <source>
        <dbReference type="SAM" id="MobiDB-lite"/>
    </source>
</evidence>
<sequence>MKFYTEQNRGRRRSKGPSQSPLNKVTLTLITISTCVIAIVYATQDSCPLTVKVTLHVPEHFVADGSSFVVSMGSFLDVSNWLNPAKLTLYYQTNSSTQWVHDFCGQRTTEPCEQICDQDTGLFTQY</sequence>
<organism evidence="4 5">
    <name type="scientific">Ameca splendens</name>
    <dbReference type="NCBI Taxonomy" id="208324"/>
    <lineage>
        <taxon>Eukaryota</taxon>
        <taxon>Metazoa</taxon>
        <taxon>Chordata</taxon>
        <taxon>Craniata</taxon>
        <taxon>Vertebrata</taxon>
        <taxon>Euteleostomi</taxon>
        <taxon>Actinopterygii</taxon>
        <taxon>Neopterygii</taxon>
        <taxon>Teleostei</taxon>
        <taxon>Neoteleostei</taxon>
        <taxon>Acanthomorphata</taxon>
        <taxon>Ovalentaria</taxon>
        <taxon>Atherinomorphae</taxon>
        <taxon>Cyprinodontiformes</taxon>
        <taxon>Goodeidae</taxon>
        <taxon>Ameca</taxon>
    </lineage>
</organism>
<accession>A0ABV0ZL61</accession>
<dbReference type="Proteomes" id="UP001469553">
    <property type="component" value="Unassembled WGS sequence"/>
</dbReference>
<protein>
    <submittedName>
        <fullName evidence="4">Astrotactin-2</fullName>
    </submittedName>
</protein>
<keyword evidence="2" id="KW-0472">Membrane</keyword>
<dbReference type="PANTHER" id="PTHR16592">
    <property type="entry name" value="ASTROTACTIN-1-LIKE"/>
    <property type="match status" value="1"/>
</dbReference>
<keyword evidence="5" id="KW-1185">Reference proteome</keyword>
<dbReference type="EMBL" id="JAHRIP010066355">
    <property type="protein sequence ID" value="MEQ2306547.1"/>
    <property type="molecule type" value="Genomic_DNA"/>
</dbReference>
<proteinExistence type="predicted"/>
<dbReference type="InterPro" id="IPR045575">
    <property type="entry name" value="ASTN_1_2_N"/>
</dbReference>
<keyword evidence="2" id="KW-0812">Transmembrane</keyword>
<dbReference type="Pfam" id="PF19441">
    <property type="entry name" value="ASTN_1_2_N"/>
    <property type="match status" value="1"/>
</dbReference>
<evidence type="ECO:0000259" key="3">
    <source>
        <dbReference type="Pfam" id="PF19441"/>
    </source>
</evidence>
<feature type="domain" description="Astrotactin-1/2 N-terminal" evidence="3">
    <location>
        <begin position="2"/>
        <end position="121"/>
    </location>
</feature>
<evidence type="ECO:0000313" key="5">
    <source>
        <dbReference type="Proteomes" id="UP001469553"/>
    </source>
</evidence>